<reference evidence="1 2" key="1">
    <citation type="submission" date="2020-03" db="EMBL/GenBank/DDBJ databases">
        <title>Dissostichus mawsoni Genome sequencing and assembly.</title>
        <authorList>
            <person name="Park H."/>
        </authorList>
    </citation>
    <scope>NUCLEOTIDE SEQUENCE [LARGE SCALE GENOMIC DNA]</scope>
    <source>
        <strain evidence="1">DM0001</strain>
        <tissue evidence="1">Muscle</tissue>
    </source>
</reference>
<sequence length="60" mass="6940">MDTGNIMAISSKSAMTYRQLVRLCWGYLGRDIRVPLPSCAVNRIRRQFPSMDYHGYEEGQ</sequence>
<dbReference type="AlphaFoldDB" id="A0A7J5X9F3"/>
<accession>A0A7J5X9F3</accession>
<proteinExistence type="predicted"/>
<evidence type="ECO:0000313" key="1">
    <source>
        <dbReference type="EMBL" id="KAF3833247.1"/>
    </source>
</evidence>
<organism evidence="1 2">
    <name type="scientific">Dissostichus mawsoni</name>
    <name type="common">Antarctic cod</name>
    <dbReference type="NCBI Taxonomy" id="36200"/>
    <lineage>
        <taxon>Eukaryota</taxon>
        <taxon>Metazoa</taxon>
        <taxon>Chordata</taxon>
        <taxon>Craniata</taxon>
        <taxon>Vertebrata</taxon>
        <taxon>Euteleostomi</taxon>
        <taxon>Actinopterygii</taxon>
        <taxon>Neopterygii</taxon>
        <taxon>Teleostei</taxon>
        <taxon>Neoteleostei</taxon>
        <taxon>Acanthomorphata</taxon>
        <taxon>Eupercaria</taxon>
        <taxon>Perciformes</taxon>
        <taxon>Notothenioidei</taxon>
        <taxon>Nototheniidae</taxon>
        <taxon>Dissostichus</taxon>
    </lineage>
</organism>
<dbReference type="EMBL" id="JAAKFY010000027">
    <property type="protein sequence ID" value="KAF3833247.1"/>
    <property type="molecule type" value="Genomic_DNA"/>
</dbReference>
<gene>
    <name evidence="1" type="ORF">F7725_026912</name>
</gene>
<name>A0A7J5X9F3_DISMA</name>
<evidence type="ECO:0000313" key="2">
    <source>
        <dbReference type="Proteomes" id="UP000518266"/>
    </source>
</evidence>
<dbReference type="OrthoDB" id="9898867at2759"/>
<dbReference type="PANTHER" id="PTHR36981:SF1">
    <property type="entry name" value="P2X PURINORECEPTOR 7 INTRACELLULAR DOMAIN-CONTAINING PROTEIN"/>
    <property type="match status" value="1"/>
</dbReference>
<comment type="caution">
    <text evidence="1">The sequence shown here is derived from an EMBL/GenBank/DDBJ whole genome shotgun (WGS) entry which is preliminary data.</text>
</comment>
<keyword evidence="2" id="KW-1185">Reference proteome</keyword>
<protein>
    <submittedName>
        <fullName evidence="1">Uncharacterized protein</fullName>
    </submittedName>
</protein>
<dbReference type="Proteomes" id="UP000518266">
    <property type="component" value="Unassembled WGS sequence"/>
</dbReference>
<dbReference type="PANTHER" id="PTHR36981">
    <property type="entry name" value="ZGC:195170"/>
    <property type="match status" value="1"/>
</dbReference>